<dbReference type="SMART" id="SM00714">
    <property type="entry name" value="LITAF"/>
    <property type="match status" value="1"/>
</dbReference>
<proteinExistence type="inferred from homology"/>
<evidence type="ECO:0000256" key="9">
    <source>
        <dbReference type="SAM" id="Phobius"/>
    </source>
</evidence>
<evidence type="ECO:0000256" key="1">
    <source>
        <dbReference type="ARBA" id="ARBA00004414"/>
    </source>
</evidence>
<feature type="transmembrane region" description="Helical" evidence="9">
    <location>
        <begin position="69"/>
        <end position="93"/>
    </location>
</feature>
<organism evidence="11 12">
    <name type="scientific">Drosophila suzukii</name>
    <name type="common">Spotted-wing drosophila fruit fly</name>
    <dbReference type="NCBI Taxonomy" id="28584"/>
    <lineage>
        <taxon>Eukaryota</taxon>
        <taxon>Metazoa</taxon>
        <taxon>Ecdysozoa</taxon>
        <taxon>Arthropoda</taxon>
        <taxon>Hexapoda</taxon>
        <taxon>Insecta</taxon>
        <taxon>Pterygota</taxon>
        <taxon>Neoptera</taxon>
        <taxon>Endopterygota</taxon>
        <taxon>Diptera</taxon>
        <taxon>Brachycera</taxon>
        <taxon>Muscomorpha</taxon>
        <taxon>Ephydroidea</taxon>
        <taxon>Drosophilidae</taxon>
        <taxon>Drosophila</taxon>
        <taxon>Sophophora</taxon>
    </lineage>
</organism>
<evidence type="ECO:0000256" key="4">
    <source>
        <dbReference type="ARBA" id="ARBA00005975"/>
    </source>
</evidence>
<dbReference type="AlphaFoldDB" id="A0AB39Z4B6"/>
<evidence type="ECO:0000256" key="3">
    <source>
        <dbReference type="ARBA" id="ARBA00004630"/>
    </source>
</evidence>
<evidence type="ECO:0000256" key="8">
    <source>
        <dbReference type="SAM" id="MobiDB-lite"/>
    </source>
</evidence>
<dbReference type="InterPro" id="IPR037519">
    <property type="entry name" value="LITAF_fam"/>
</dbReference>
<name>A0AB39Z4B6_DROSZ</name>
<evidence type="ECO:0000256" key="5">
    <source>
        <dbReference type="ARBA" id="ARBA00022723"/>
    </source>
</evidence>
<comment type="subcellular location">
    <subcellularLocation>
        <location evidence="2">Endosome membrane</location>
        <topology evidence="2">Peripheral membrane protein</topology>
    </subcellularLocation>
    <subcellularLocation>
        <location evidence="1">Late endosome membrane</location>
    </subcellularLocation>
    <subcellularLocation>
        <location evidence="3">Lysosome membrane</location>
        <topology evidence="3">Peripheral membrane protein</topology>
        <orientation evidence="3">Cytoplasmic side</orientation>
    </subcellularLocation>
</comment>
<keyword evidence="11" id="KW-1185">Reference proteome</keyword>
<evidence type="ECO:0000256" key="7">
    <source>
        <dbReference type="ARBA" id="ARBA00023136"/>
    </source>
</evidence>
<feature type="region of interest" description="Disordered" evidence="8">
    <location>
        <begin position="1"/>
        <end position="23"/>
    </location>
</feature>
<gene>
    <name evidence="12" type="primary">LOC108008860</name>
</gene>
<sequence>MSLQLTCERPATPPPSYSEAMGWVPPGSELGSTTVLTSRDSPGLTSVLTICPKCLDEIETTTTTRRGSIAYVASFVVMFATCGLGCWLLPWIINGFNEVHHSCPNCKASLGIVRL</sequence>
<accession>A0AB39Z4B6</accession>
<protein>
    <submittedName>
        <fullName evidence="12">Cell death-inducing p53-target protein 1</fullName>
    </submittedName>
</protein>
<dbReference type="PROSITE" id="PS51837">
    <property type="entry name" value="LITAF"/>
    <property type="match status" value="1"/>
</dbReference>
<reference evidence="12" key="1">
    <citation type="submission" date="2025-08" db="UniProtKB">
        <authorList>
            <consortium name="RefSeq"/>
        </authorList>
    </citation>
    <scope>IDENTIFICATION</scope>
</reference>
<dbReference type="GO" id="GO:0008270">
    <property type="term" value="F:zinc ion binding"/>
    <property type="evidence" value="ECO:0007669"/>
    <property type="project" value="TreeGrafter"/>
</dbReference>
<evidence type="ECO:0000313" key="11">
    <source>
        <dbReference type="Proteomes" id="UP001652628"/>
    </source>
</evidence>
<evidence type="ECO:0000259" key="10">
    <source>
        <dbReference type="PROSITE" id="PS51837"/>
    </source>
</evidence>
<keyword evidence="6" id="KW-0862">Zinc</keyword>
<dbReference type="PANTHER" id="PTHR23292">
    <property type="entry name" value="LIPOPOLYSACCHARIDE-INDUCED TUMOR NECROSIS FACTOR-ALPHA FACTOR"/>
    <property type="match status" value="1"/>
</dbReference>
<dbReference type="PANTHER" id="PTHR23292:SF6">
    <property type="entry name" value="FI16602P1-RELATED"/>
    <property type="match status" value="1"/>
</dbReference>
<dbReference type="Proteomes" id="UP001652628">
    <property type="component" value="Chromosome 2R"/>
</dbReference>
<dbReference type="InterPro" id="IPR006629">
    <property type="entry name" value="LITAF"/>
</dbReference>
<dbReference type="RefSeq" id="XP_016928253.2">
    <property type="nucleotide sequence ID" value="XM_017072764.4"/>
</dbReference>
<dbReference type="GeneID" id="108008860"/>
<keyword evidence="7 9" id="KW-0472">Membrane</keyword>
<feature type="domain" description="LITAF" evidence="10">
    <location>
        <begin position="31"/>
        <end position="115"/>
    </location>
</feature>
<dbReference type="GO" id="GO:0005765">
    <property type="term" value="C:lysosomal membrane"/>
    <property type="evidence" value="ECO:0007669"/>
    <property type="project" value="UniProtKB-SubCell"/>
</dbReference>
<evidence type="ECO:0000313" key="12">
    <source>
        <dbReference type="RefSeq" id="XP_016928253.2"/>
    </source>
</evidence>
<evidence type="ECO:0000256" key="6">
    <source>
        <dbReference type="ARBA" id="ARBA00022833"/>
    </source>
</evidence>
<keyword evidence="5" id="KW-0479">Metal-binding</keyword>
<dbReference type="Pfam" id="PF10601">
    <property type="entry name" value="zf-LITAF-like"/>
    <property type="match status" value="1"/>
</dbReference>
<comment type="similarity">
    <text evidence="4">Belongs to the CDIP1/LITAF family.</text>
</comment>
<keyword evidence="9" id="KW-1133">Transmembrane helix</keyword>
<keyword evidence="9" id="KW-0812">Transmembrane</keyword>
<dbReference type="GO" id="GO:0031902">
    <property type="term" value="C:late endosome membrane"/>
    <property type="evidence" value="ECO:0007669"/>
    <property type="project" value="UniProtKB-SubCell"/>
</dbReference>
<evidence type="ECO:0000256" key="2">
    <source>
        <dbReference type="ARBA" id="ARBA00004481"/>
    </source>
</evidence>